<organism evidence="1 2">
    <name type="scientific">Mucuna pruriens</name>
    <name type="common">Velvet bean</name>
    <name type="synonym">Dolichos pruriens</name>
    <dbReference type="NCBI Taxonomy" id="157652"/>
    <lineage>
        <taxon>Eukaryota</taxon>
        <taxon>Viridiplantae</taxon>
        <taxon>Streptophyta</taxon>
        <taxon>Embryophyta</taxon>
        <taxon>Tracheophyta</taxon>
        <taxon>Spermatophyta</taxon>
        <taxon>Magnoliopsida</taxon>
        <taxon>eudicotyledons</taxon>
        <taxon>Gunneridae</taxon>
        <taxon>Pentapetalae</taxon>
        <taxon>rosids</taxon>
        <taxon>fabids</taxon>
        <taxon>Fabales</taxon>
        <taxon>Fabaceae</taxon>
        <taxon>Papilionoideae</taxon>
        <taxon>50 kb inversion clade</taxon>
        <taxon>NPAAA clade</taxon>
        <taxon>indigoferoid/millettioid clade</taxon>
        <taxon>Phaseoleae</taxon>
        <taxon>Mucuna</taxon>
    </lineage>
</organism>
<keyword evidence="2" id="KW-1185">Reference proteome</keyword>
<feature type="non-terminal residue" evidence="1">
    <location>
        <position position="1"/>
    </location>
</feature>
<dbReference type="EMBL" id="QJKJ01011737">
    <property type="protein sequence ID" value="RDX70360.1"/>
    <property type="molecule type" value="Genomic_DNA"/>
</dbReference>
<comment type="caution">
    <text evidence="1">The sequence shown here is derived from an EMBL/GenBank/DDBJ whole genome shotgun (WGS) entry which is preliminary data.</text>
</comment>
<sequence>MSHHDNISDPTWLLDLDTSHHNDYNGKDQLLVATGRVSLFNTLDPPLYPHLPPLFNSPMLYMFLLYLNLITVSQLCHTNLNEDHVHKLTSGPSSHANHVRFSSSTLWHHCVGHPASLILQHALQSCQIQVQLSSPVCFDCLSNKSYKLPFHKSTLSSTLLEIVSFDIWGLASIPSINLNNKFKTYTDNGDEYLKLHNFLQNLGITHLTAPPNIPETHLTETARILLYHTSLPLPLMFSSNVHLIILNCNSLVVCDSLGLLLSQIINFFPSSNCVLRLEFHTKRILLQLLMTCLLLHNQFLTFSSTTFHHTSHKI</sequence>
<proteinExistence type="predicted"/>
<dbReference type="Proteomes" id="UP000257109">
    <property type="component" value="Unassembled WGS sequence"/>
</dbReference>
<gene>
    <name evidence="1" type="ORF">CR513_50405</name>
</gene>
<evidence type="ECO:0000313" key="1">
    <source>
        <dbReference type="EMBL" id="RDX70360.1"/>
    </source>
</evidence>
<accession>A0A371EWC7</accession>
<name>A0A371EWC7_MUCPR</name>
<evidence type="ECO:0008006" key="3">
    <source>
        <dbReference type="Google" id="ProtNLM"/>
    </source>
</evidence>
<reference evidence="1" key="1">
    <citation type="submission" date="2018-05" db="EMBL/GenBank/DDBJ databases">
        <title>Draft genome of Mucuna pruriens seed.</title>
        <authorList>
            <person name="Nnadi N.E."/>
            <person name="Vos R."/>
            <person name="Hasami M.H."/>
            <person name="Devisetty U.K."/>
            <person name="Aguiy J.C."/>
        </authorList>
    </citation>
    <scope>NUCLEOTIDE SEQUENCE [LARGE SCALE GENOMIC DNA]</scope>
    <source>
        <strain evidence="1">JCA_2017</strain>
    </source>
</reference>
<protein>
    <recommendedName>
        <fullName evidence="3">GAG-pre-integrase domain-containing protein</fullName>
    </recommendedName>
</protein>
<dbReference type="AlphaFoldDB" id="A0A371EWC7"/>
<evidence type="ECO:0000313" key="2">
    <source>
        <dbReference type="Proteomes" id="UP000257109"/>
    </source>
</evidence>